<evidence type="ECO:0000256" key="2">
    <source>
        <dbReference type="ARBA" id="ARBA00004141"/>
    </source>
</evidence>
<proteinExistence type="inferred from homology"/>
<dbReference type="InterPro" id="IPR041489">
    <property type="entry name" value="PDZ_6"/>
</dbReference>
<keyword evidence="11" id="KW-0479">Metal-binding</keyword>
<comment type="cofactor">
    <cofactor evidence="1 11">
        <name>Zn(2+)</name>
        <dbReference type="ChEBI" id="CHEBI:29105"/>
    </cofactor>
</comment>
<evidence type="ECO:0000313" key="13">
    <source>
        <dbReference type="EMBL" id="WAG61423.1"/>
    </source>
</evidence>
<evidence type="ECO:0000256" key="7">
    <source>
        <dbReference type="ARBA" id="ARBA00022833"/>
    </source>
</evidence>
<comment type="subcellular location">
    <subcellularLocation>
        <location evidence="2">Membrane</location>
        <topology evidence="2">Multi-pass membrane protein</topology>
    </subcellularLocation>
</comment>
<dbReference type="Proteomes" id="UP001164733">
    <property type="component" value="Chromosome"/>
</dbReference>
<dbReference type="EMBL" id="CP086239">
    <property type="protein sequence ID" value="WAG61423.1"/>
    <property type="molecule type" value="Genomic_DNA"/>
</dbReference>
<feature type="transmembrane region" description="Helical" evidence="11">
    <location>
        <begin position="96"/>
        <end position="117"/>
    </location>
</feature>
<keyword evidence="4" id="KW-0645">Protease</keyword>
<dbReference type="GO" id="GO:0016020">
    <property type="term" value="C:membrane"/>
    <property type="evidence" value="ECO:0007669"/>
    <property type="project" value="UniProtKB-SubCell"/>
</dbReference>
<organism evidence="13 14">
    <name type="scientific">Clostridium estertheticum</name>
    <dbReference type="NCBI Taxonomy" id="238834"/>
    <lineage>
        <taxon>Bacteria</taxon>
        <taxon>Bacillati</taxon>
        <taxon>Bacillota</taxon>
        <taxon>Clostridia</taxon>
        <taxon>Eubacteriales</taxon>
        <taxon>Clostridiaceae</taxon>
        <taxon>Clostridium</taxon>
    </lineage>
</organism>
<dbReference type="Pfam" id="PF02163">
    <property type="entry name" value="Peptidase_M50"/>
    <property type="match status" value="1"/>
</dbReference>
<feature type="transmembrane region" description="Helical" evidence="11">
    <location>
        <begin position="123"/>
        <end position="142"/>
    </location>
</feature>
<dbReference type="SMART" id="SM00228">
    <property type="entry name" value="PDZ"/>
    <property type="match status" value="1"/>
</dbReference>
<dbReference type="Pfam" id="PF17820">
    <property type="entry name" value="PDZ_6"/>
    <property type="match status" value="1"/>
</dbReference>
<evidence type="ECO:0000256" key="4">
    <source>
        <dbReference type="ARBA" id="ARBA00022670"/>
    </source>
</evidence>
<evidence type="ECO:0000259" key="12">
    <source>
        <dbReference type="SMART" id="SM00228"/>
    </source>
</evidence>
<feature type="transmembrane region" description="Helical" evidence="11">
    <location>
        <begin position="271"/>
        <end position="293"/>
    </location>
</feature>
<dbReference type="CDD" id="cd06163">
    <property type="entry name" value="S2P-M50_PDZ_RseP-like"/>
    <property type="match status" value="1"/>
</dbReference>
<keyword evidence="10 11" id="KW-0472">Membrane</keyword>
<name>A0AA47EJL2_9CLOT</name>
<sequence>MGSILPNIPYIIMAILAFSLLVIIHELGHFIMCKLNGVKVSEFSLGMGPKLFGIKGKETEYLIKAFPVGGYVKMEGEEGNSNDPRSFTNKTPVQKLSIVSAGAIMNLILAVVLFAIVGAAKGYVLPIIGQVVASSPAMHSGLQVGDKITKIDKVSIERWDEFINIVYASKGESMNIEVVRNSKVKEISLKPVKNVKENRYMIGIAASGVEKKLNFGESVGYGFGQTVDTAKQTFGFFGTIFKGQFSGSDVGGPISIMRISTKAAQTGLTTLLYFTALMSVQLGIFNIIPFPALDGGWIFMLLFEIISGKKLDDNKVGTINYIGFMFLMALMVVIVIKDIVSPMKF</sequence>
<keyword evidence="5 11" id="KW-0812">Transmembrane</keyword>
<evidence type="ECO:0000256" key="8">
    <source>
        <dbReference type="ARBA" id="ARBA00022989"/>
    </source>
</evidence>
<accession>A0AA47EJL2</accession>
<protein>
    <recommendedName>
        <fullName evidence="11">Zinc metalloprotease</fullName>
        <ecNumber evidence="11">3.4.24.-</ecNumber>
    </recommendedName>
</protein>
<dbReference type="PANTHER" id="PTHR42837">
    <property type="entry name" value="REGULATOR OF SIGMA-E PROTEASE RSEP"/>
    <property type="match status" value="1"/>
</dbReference>
<dbReference type="GO" id="GO:0006508">
    <property type="term" value="P:proteolysis"/>
    <property type="evidence" value="ECO:0007669"/>
    <property type="project" value="UniProtKB-KW"/>
</dbReference>
<evidence type="ECO:0000256" key="10">
    <source>
        <dbReference type="ARBA" id="ARBA00023136"/>
    </source>
</evidence>
<dbReference type="AlphaFoldDB" id="A0AA47EJL2"/>
<dbReference type="PANTHER" id="PTHR42837:SF2">
    <property type="entry name" value="MEMBRANE METALLOPROTEASE ARASP2, CHLOROPLASTIC-RELATED"/>
    <property type="match status" value="1"/>
</dbReference>
<dbReference type="NCBIfam" id="TIGR00054">
    <property type="entry name" value="RIP metalloprotease RseP"/>
    <property type="match status" value="1"/>
</dbReference>
<evidence type="ECO:0000256" key="11">
    <source>
        <dbReference type="RuleBase" id="RU362031"/>
    </source>
</evidence>
<reference evidence="13" key="1">
    <citation type="submission" date="2021-11" db="EMBL/GenBank/DDBJ databases">
        <title>Clostridia strains as spoilage organisms.</title>
        <authorList>
            <person name="Wambui J."/>
            <person name="Stevens M.J.A."/>
            <person name="Stephan R."/>
        </authorList>
    </citation>
    <scope>NUCLEOTIDE SEQUENCE</scope>
    <source>
        <strain evidence="13">CF009</strain>
    </source>
</reference>
<evidence type="ECO:0000256" key="9">
    <source>
        <dbReference type="ARBA" id="ARBA00023049"/>
    </source>
</evidence>
<keyword evidence="6 11" id="KW-0378">Hydrolase</keyword>
<dbReference type="CDD" id="cd23081">
    <property type="entry name" value="cpPDZ_EcRseP-like"/>
    <property type="match status" value="1"/>
</dbReference>
<evidence type="ECO:0000313" key="14">
    <source>
        <dbReference type="Proteomes" id="UP001164733"/>
    </source>
</evidence>
<feature type="transmembrane region" description="Helical" evidence="11">
    <location>
        <begin position="6"/>
        <end position="24"/>
    </location>
</feature>
<gene>
    <name evidence="13" type="primary">rseP</name>
    <name evidence="13" type="ORF">LL038_04000</name>
</gene>
<dbReference type="InterPro" id="IPR004387">
    <property type="entry name" value="Pept_M50_Zn"/>
</dbReference>
<keyword evidence="9 11" id="KW-0482">Metalloprotease</keyword>
<dbReference type="GO" id="GO:0046872">
    <property type="term" value="F:metal ion binding"/>
    <property type="evidence" value="ECO:0007669"/>
    <property type="project" value="UniProtKB-KW"/>
</dbReference>
<dbReference type="EC" id="3.4.24.-" evidence="11"/>
<comment type="similarity">
    <text evidence="3 11">Belongs to the peptidase M50B family.</text>
</comment>
<evidence type="ECO:0000256" key="3">
    <source>
        <dbReference type="ARBA" id="ARBA00007931"/>
    </source>
</evidence>
<evidence type="ECO:0000256" key="6">
    <source>
        <dbReference type="ARBA" id="ARBA00022801"/>
    </source>
</evidence>
<feature type="transmembrane region" description="Helical" evidence="11">
    <location>
        <begin position="319"/>
        <end position="340"/>
    </location>
</feature>
<dbReference type="RefSeq" id="WP_216119940.1">
    <property type="nucleotide sequence ID" value="NZ_CP086239.1"/>
</dbReference>
<keyword evidence="7 11" id="KW-0862">Zinc</keyword>
<evidence type="ECO:0000256" key="5">
    <source>
        <dbReference type="ARBA" id="ARBA00022692"/>
    </source>
</evidence>
<dbReference type="InterPro" id="IPR008915">
    <property type="entry name" value="Peptidase_M50"/>
</dbReference>
<dbReference type="InterPro" id="IPR001478">
    <property type="entry name" value="PDZ"/>
</dbReference>
<feature type="domain" description="PDZ" evidence="12">
    <location>
        <begin position="110"/>
        <end position="182"/>
    </location>
</feature>
<evidence type="ECO:0000256" key="1">
    <source>
        <dbReference type="ARBA" id="ARBA00001947"/>
    </source>
</evidence>
<dbReference type="GO" id="GO:0004222">
    <property type="term" value="F:metalloendopeptidase activity"/>
    <property type="evidence" value="ECO:0007669"/>
    <property type="project" value="InterPro"/>
</dbReference>
<keyword evidence="8 11" id="KW-1133">Transmembrane helix</keyword>